<evidence type="ECO:0000313" key="2">
    <source>
        <dbReference type="EMBL" id="EJK64076.1"/>
    </source>
</evidence>
<accession>K0SSU4</accession>
<keyword evidence="3" id="KW-1185">Reference proteome</keyword>
<comment type="caution">
    <text evidence="2">The sequence shown here is derived from an EMBL/GenBank/DDBJ whole genome shotgun (WGS) entry which is preliminary data.</text>
</comment>
<sequence>RGGEDERQSTWTAKRGRRAAPRLGRHWPSLPELVDTVPHPSPPRAPPPSSDEGEETTRRESRRSPSGERRRSYGGKEPVGGKVARRAGGEEGPVL</sequence>
<dbReference type="AlphaFoldDB" id="K0SSU4"/>
<name>K0SSU4_THAOC</name>
<feature type="region of interest" description="Disordered" evidence="1">
    <location>
        <begin position="1"/>
        <end position="95"/>
    </location>
</feature>
<evidence type="ECO:0000313" key="3">
    <source>
        <dbReference type="Proteomes" id="UP000266841"/>
    </source>
</evidence>
<gene>
    <name evidence="2" type="ORF">THAOC_15225</name>
</gene>
<dbReference type="EMBL" id="AGNL01017667">
    <property type="protein sequence ID" value="EJK64076.1"/>
    <property type="molecule type" value="Genomic_DNA"/>
</dbReference>
<feature type="compositionally biased region" description="Basic and acidic residues" evidence="1">
    <location>
        <begin position="55"/>
        <end position="71"/>
    </location>
</feature>
<organism evidence="2 3">
    <name type="scientific">Thalassiosira oceanica</name>
    <name type="common">Marine diatom</name>
    <dbReference type="NCBI Taxonomy" id="159749"/>
    <lineage>
        <taxon>Eukaryota</taxon>
        <taxon>Sar</taxon>
        <taxon>Stramenopiles</taxon>
        <taxon>Ochrophyta</taxon>
        <taxon>Bacillariophyta</taxon>
        <taxon>Coscinodiscophyceae</taxon>
        <taxon>Thalassiosirophycidae</taxon>
        <taxon>Thalassiosirales</taxon>
        <taxon>Thalassiosiraceae</taxon>
        <taxon>Thalassiosira</taxon>
    </lineage>
</organism>
<protein>
    <submittedName>
        <fullName evidence="2">Uncharacterized protein</fullName>
    </submittedName>
</protein>
<reference evidence="2 3" key="1">
    <citation type="journal article" date="2012" name="Genome Biol.">
        <title>Genome and low-iron response of an oceanic diatom adapted to chronic iron limitation.</title>
        <authorList>
            <person name="Lommer M."/>
            <person name="Specht M."/>
            <person name="Roy A.S."/>
            <person name="Kraemer L."/>
            <person name="Andreson R."/>
            <person name="Gutowska M.A."/>
            <person name="Wolf J."/>
            <person name="Bergner S.V."/>
            <person name="Schilhabel M.B."/>
            <person name="Klostermeier U.C."/>
            <person name="Beiko R.G."/>
            <person name="Rosenstiel P."/>
            <person name="Hippler M."/>
            <person name="Laroche J."/>
        </authorList>
    </citation>
    <scope>NUCLEOTIDE SEQUENCE [LARGE SCALE GENOMIC DNA]</scope>
    <source>
        <strain evidence="2 3">CCMP1005</strain>
    </source>
</reference>
<evidence type="ECO:0000256" key="1">
    <source>
        <dbReference type="SAM" id="MobiDB-lite"/>
    </source>
</evidence>
<feature type="compositionally biased region" description="Basic residues" evidence="1">
    <location>
        <begin position="14"/>
        <end position="25"/>
    </location>
</feature>
<feature type="compositionally biased region" description="Pro residues" evidence="1">
    <location>
        <begin position="39"/>
        <end position="49"/>
    </location>
</feature>
<dbReference type="Proteomes" id="UP000266841">
    <property type="component" value="Unassembled WGS sequence"/>
</dbReference>
<feature type="non-terminal residue" evidence="2">
    <location>
        <position position="1"/>
    </location>
</feature>
<proteinExistence type="predicted"/>